<dbReference type="Proteomes" id="UP000076532">
    <property type="component" value="Unassembled WGS sequence"/>
</dbReference>
<evidence type="ECO:0000256" key="1">
    <source>
        <dbReference type="SAM" id="MobiDB-lite"/>
    </source>
</evidence>
<proteinExistence type="predicted"/>
<reference evidence="2 3" key="1">
    <citation type="journal article" date="2016" name="Mol. Biol. Evol.">
        <title>Comparative Genomics of Early-Diverging Mushroom-Forming Fungi Provides Insights into the Origins of Lignocellulose Decay Capabilities.</title>
        <authorList>
            <person name="Nagy L.G."/>
            <person name="Riley R."/>
            <person name="Tritt A."/>
            <person name="Adam C."/>
            <person name="Daum C."/>
            <person name="Floudas D."/>
            <person name="Sun H."/>
            <person name="Yadav J.S."/>
            <person name="Pangilinan J."/>
            <person name="Larsson K.H."/>
            <person name="Matsuura K."/>
            <person name="Barry K."/>
            <person name="Labutti K."/>
            <person name="Kuo R."/>
            <person name="Ohm R.A."/>
            <person name="Bhattacharya S.S."/>
            <person name="Shirouzu T."/>
            <person name="Yoshinaga Y."/>
            <person name="Martin F.M."/>
            <person name="Grigoriev I.V."/>
            <person name="Hibbett D.S."/>
        </authorList>
    </citation>
    <scope>NUCLEOTIDE SEQUENCE [LARGE SCALE GENOMIC DNA]</scope>
    <source>
        <strain evidence="2 3">CBS 109695</strain>
    </source>
</reference>
<sequence>MAKVDVVISKCSAKFSSPSFRTSSQANARPTSTGIQSVFINELNQKDYTSCARARQERSLLVSQLNEPNEEFLKPYPHLPKLFHESPGNEVAGKTAEEVVETHKRWVKEQEVQWNDKHAESGSKFKSWPGSYMFVIAGDQASPHPASPKDQRSVRAASAAGVVNVTDVSGWDSEGMAEDEGEGNDTTGGAGRTNSSEKESTKRPPMTLPTKSRPAEA</sequence>
<feature type="compositionally biased region" description="Low complexity" evidence="1">
    <location>
        <begin position="154"/>
        <end position="165"/>
    </location>
</feature>
<dbReference type="AlphaFoldDB" id="A0A166HJ40"/>
<feature type="region of interest" description="Disordered" evidence="1">
    <location>
        <begin position="139"/>
        <end position="217"/>
    </location>
</feature>
<gene>
    <name evidence="2" type="ORF">FIBSPDRAFT_933144</name>
</gene>
<accession>A0A166HJ40</accession>
<dbReference type="EMBL" id="KV417568">
    <property type="protein sequence ID" value="KZP18913.1"/>
    <property type="molecule type" value="Genomic_DNA"/>
</dbReference>
<organism evidence="2 3">
    <name type="scientific">Athelia psychrophila</name>
    <dbReference type="NCBI Taxonomy" id="1759441"/>
    <lineage>
        <taxon>Eukaryota</taxon>
        <taxon>Fungi</taxon>
        <taxon>Dikarya</taxon>
        <taxon>Basidiomycota</taxon>
        <taxon>Agaricomycotina</taxon>
        <taxon>Agaricomycetes</taxon>
        <taxon>Agaricomycetidae</taxon>
        <taxon>Atheliales</taxon>
        <taxon>Atheliaceae</taxon>
        <taxon>Athelia</taxon>
    </lineage>
</organism>
<evidence type="ECO:0000313" key="2">
    <source>
        <dbReference type="EMBL" id="KZP18913.1"/>
    </source>
</evidence>
<dbReference type="OrthoDB" id="3308731at2759"/>
<name>A0A166HJ40_9AGAM</name>
<protein>
    <submittedName>
        <fullName evidence="2">Uncharacterized protein</fullName>
    </submittedName>
</protein>
<evidence type="ECO:0000313" key="3">
    <source>
        <dbReference type="Proteomes" id="UP000076532"/>
    </source>
</evidence>
<keyword evidence="3" id="KW-1185">Reference proteome</keyword>